<evidence type="ECO:0000256" key="4">
    <source>
        <dbReference type="ARBA" id="ARBA00022737"/>
    </source>
</evidence>
<dbReference type="PANTHER" id="PTHR43099">
    <property type="entry name" value="UPF0053 PROTEIN YRKA"/>
    <property type="match status" value="1"/>
</dbReference>
<feature type="domain" description="CNNM transmembrane" evidence="12">
    <location>
        <begin position="1"/>
        <end position="205"/>
    </location>
</feature>
<dbReference type="Proteomes" id="UP000824262">
    <property type="component" value="Unassembled WGS sequence"/>
</dbReference>
<dbReference type="SUPFAM" id="SSF54631">
    <property type="entry name" value="CBS-domain pair"/>
    <property type="match status" value="1"/>
</dbReference>
<feature type="transmembrane region" description="Helical" evidence="10">
    <location>
        <begin position="102"/>
        <end position="124"/>
    </location>
</feature>
<evidence type="ECO:0000256" key="1">
    <source>
        <dbReference type="ARBA" id="ARBA00004651"/>
    </source>
</evidence>
<keyword evidence="6 8" id="KW-0472">Membrane</keyword>
<dbReference type="AlphaFoldDB" id="A0A9D0ZDC6"/>
<dbReference type="PROSITE" id="PS51371">
    <property type="entry name" value="CBS"/>
    <property type="match status" value="1"/>
</dbReference>
<feature type="region of interest" description="Disordered" evidence="9">
    <location>
        <begin position="342"/>
        <end position="364"/>
    </location>
</feature>
<dbReference type="InterPro" id="IPR000644">
    <property type="entry name" value="CBS_dom"/>
</dbReference>
<evidence type="ECO:0000259" key="12">
    <source>
        <dbReference type="PROSITE" id="PS51846"/>
    </source>
</evidence>
<accession>A0A9D0ZDC6</accession>
<organism evidence="13 14">
    <name type="scientific">Candidatus Scatomorpha intestinavium</name>
    <dbReference type="NCBI Taxonomy" id="2840922"/>
    <lineage>
        <taxon>Bacteria</taxon>
        <taxon>Bacillati</taxon>
        <taxon>Bacillota</taxon>
        <taxon>Clostridia</taxon>
        <taxon>Eubacteriales</taxon>
        <taxon>Candidatus Scatomorpha</taxon>
    </lineage>
</organism>
<evidence type="ECO:0000259" key="11">
    <source>
        <dbReference type="PROSITE" id="PS51371"/>
    </source>
</evidence>
<sequence length="364" mass="39600">MDSTLIWQLVLQVVLIGLNAIFACAEIAVISVKDARIEQLIAEGNKSAVKLSKLTAQPERFLSTIQIAITLSGYLGSAAAATNFASLIVDWLVGLGVTISPSVLSSIAVVVVTLILSYFTLVFGELVPKRLAMKNPEGVSLKLAGMLYGISKVFKPIVSLLSVSVNGVLRLLGVDPNSDEDEYSEEEIRMMATAGSQKGSIGEDENEFIQNLFEFDDLTAEEFCTHRTQMSVLWADESTEEWEKEIFSSRHSLYPVCEETTDHVVGVLDIKDYFALPERGAAEAMKSAVKQPYFVPDSIKADVLFKRMRAEGIRLAVVLDEYGGVTGIVTLNDLLEQLVGELDESEEDEPQDGGAPADGGRQAI</sequence>
<evidence type="ECO:0000256" key="3">
    <source>
        <dbReference type="ARBA" id="ARBA00022692"/>
    </source>
</evidence>
<evidence type="ECO:0000256" key="2">
    <source>
        <dbReference type="ARBA" id="ARBA00022475"/>
    </source>
</evidence>
<dbReference type="InterPro" id="IPR046342">
    <property type="entry name" value="CBS_dom_sf"/>
</dbReference>
<dbReference type="InterPro" id="IPR044751">
    <property type="entry name" value="Ion_transp-like_CBS"/>
</dbReference>
<dbReference type="CDD" id="cd04590">
    <property type="entry name" value="CBS_pair_CorC_HlyC_assoc"/>
    <property type="match status" value="1"/>
</dbReference>
<reference evidence="13" key="1">
    <citation type="submission" date="2020-10" db="EMBL/GenBank/DDBJ databases">
        <authorList>
            <person name="Gilroy R."/>
        </authorList>
    </citation>
    <scope>NUCLEOTIDE SEQUENCE</scope>
    <source>
        <strain evidence="13">ChiBcolR7-354</strain>
    </source>
</reference>
<feature type="domain" description="CBS" evidence="11">
    <location>
        <begin position="285"/>
        <end position="344"/>
    </location>
</feature>
<keyword evidence="2" id="KW-1003">Cell membrane</keyword>
<comment type="subcellular location">
    <subcellularLocation>
        <location evidence="1">Cell membrane</location>
        <topology evidence="1">Multi-pass membrane protein</topology>
    </subcellularLocation>
</comment>
<feature type="compositionally biased region" description="Acidic residues" evidence="9">
    <location>
        <begin position="342"/>
        <end position="351"/>
    </location>
</feature>
<feature type="transmembrane region" description="Helical" evidence="10">
    <location>
        <begin position="61"/>
        <end position="82"/>
    </location>
</feature>
<dbReference type="Pfam" id="PF01595">
    <property type="entry name" value="CNNM"/>
    <property type="match status" value="1"/>
</dbReference>
<gene>
    <name evidence="13" type="ORF">IAB77_01930</name>
</gene>
<dbReference type="Gene3D" id="3.10.580.10">
    <property type="entry name" value="CBS-domain"/>
    <property type="match status" value="1"/>
</dbReference>
<evidence type="ECO:0000256" key="6">
    <source>
        <dbReference type="ARBA" id="ARBA00023136"/>
    </source>
</evidence>
<evidence type="ECO:0000256" key="7">
    <source>
        <dbReference type="PROSITE-ProRule" id="PRU00703"/>
    </source>
</evidence>
<keyword evidence="4" id="KW-0677">Repeat</keyword>
<name>A0A9D0ZDC6_9FIRM</name>
<evidence type="ECO:0000256" key="5">
    <source>
        <dbReference type="ARBA" id="ARBA00022989"/>
    </source>
</evidence>
<dbReference type="PANTHER" id="PTHR43099:SF5">
    <property type="entry name" value="HLYC_CORC FAMILY TRANSPORTER"/>
    <property type="match status" value="1"/>
</dbReference>
<dbReference type="EMBL" id="DVGA01000025">
    <property type="protein sequence ID" value="HIQ78002.1"/>
    <property type="molecule type" value="Genomic_DNA"/>
</dbReference>
<evidence type="ECO:0000313" key="13">
    <source>
        <dbReference type="EMBL" id="HIQ78002.1"/>
    </source>
</evidence>
<evidence type="ECO:0000256" key="9">
    <source>
        <dbReference type="SAM" id="MobiDB-lite"/>
    </source>
</evidence>
<proteinExistence type="predicted"/>
<evidence type="ECO:0000256" key="8">
    <source>
        <dbReference type="PROSITE-ProRule" id="PRU01193"/>
    </source>
</evidence>
<reference evidence="13" key="2">
    <citation type="journal article" date="2021" name="PeerJ">
        <title>Extensive microbial diversity within the chicken gut microbiome revealed by metagenomics and culture.</title>
        <authorList>
            <person name="Gilroy R."/>
            <person name="Ravi A."/>
            <person name="Getino M."/>
            <person name="Pursley I."/>
            <person name="Horton D.L."/>
            <person name="Alikhan N.F."/>
            <person name="Baker D."/>
            <person name="Gharbi K."/>
            <person name="Hall N."/>
            <person name="Watson M."/>
            <person name="Adriaenssens E.M."/>
            <person name="Foster-Nyarko E."/>
            <person name="Jarju S."/>
            <person name="Secka A."/>
            <person name="Antonio M."/>
            <person name="Oren A."/>
            <person name="Chaudhuri R.R."/>
            <person name="La Ragione R."/>
            <person name="Hildebrand F."/>
            <person name="Pallen M.J."/>
        </authorList>
    </citation>
    <scope>NUCLEOTIDE SEQUENCE</scope>
    <source>
        <strain evidence="13">ChiBcolR7-354</strain>
    </source>
</reference>
<evidence type="ECO:0000256" key="10">
    <source>
        <dbReference type="SAM" id="Phobius"/>
    </source>
</evidence>
<protein>
    <submittedName>
        <fullName evidence="13">HlyC/CorC family transporter</fullName>
    </submittedName>
</protein>
<dbReference type="Pfam" id="PF00571">
    <property type="entry name" value="CBS"/>
    <property type="match status" value="1"/>
</dbReference>
<comment type="caution">
    <text evidence="13">The sequence shown here is derived from an EMBL/GenBank/DDBJ whole genome shotgun (WGS) entry which is preliminary data.</text>
</comment>
<dbReference type="PROSITE" id="PS51846">
    <property type="entry name" value="CNNM"/>
    <property type="match status" value="1"/>
</dbReference>
<keyword evidence="7" id="KW-0129">CBS domain</keyword>
<evidence type="ECO:0000313" key="14">
    <source>
        <dbReference type="Proteomes" id="UP000824262"/>
    </source>
</evidence>
<keyword evidence="3 8" id="KW-0812">Transmembrane</keyword>
<feature type="transmembrane region" description="Helical" evidence="10">
    <location>
        <begin position="6"/>
        <end position="30"/>
    </location>
</feature>
<dbReference type="InterPro" id="IPR051676">
    <property type="entry name" value="UPF0053_domain"/>
</dbReference>
<dbReference type="GO" id="GO:0005886">
    <property type="term" value="C:plasma membrane"/>
    <property type="evidence" value="ECO:0007669"/>
    <property type="project" value="UniProtKB-SubCell"/>
</dbReference>
<dbReference type="InterPro" id="IPR002550">
    <property type="entry name" value="CNNM"/>
</dbReference>
<keyword evidence="5 8" id="KW-1133">Transmembrane helix</keyword>